<evidence type="ECO:0000313" key="2">
    <source>
        <dbReference type="Proteomes" id="UP001633002"/>
    </source>
</evidence>
<comment type="caution">
    <text evidence="1">The sequence shown here is derived from an EMBL/GenBank/DDBJ whole genome shotgun (WGS) entry which is preliminary data.</text>
</comment>
<accession>A0ABD3ID99</accession>
<proteinExistence type="predicted"/>
<dbReference type="Proteomes" id="UP001633002">
    <property type="component" value="Unassembled WGS sequence"/>
</dbReference>
<reference evidence="1 2" key="1">
    <citation type="submission" date="2024-09" db="EMBL/GenBank/DDBJ databases">
        <title>Chromosome-scale assembly of Riccia sorocarpa.</title>
        <authorList>
            <person name="Paukszto L."/>
        </authorList>
    </citation>
    <scope>NUCLEOTIDE SEQUENCE [LARGE SCALE GENOMIC DNA]</scope>
    <source>
        <strain evidence="1">LP-2024</strain>
        <tissue evidence="1">Aerial parts of the thallus</tissue>
    </source>
</reference>
<evidence type="ECO:0000313" key="1">
    <source>
        <dbReference type="EMBL" id="KAL3699484.1"/>
    </source>
</evidence>
<dbReference type="EMBL" id="JBJQOH010000001">
    <property type="protein sequence ID" value="KAL3699484.1"/>
    <property type="molecule type" value="Genomic_DNA"/>
</dbReference>
<dbReference type="AlphaFoldDB" id="A0ABD3ID99"/>
<evidence type="ECO:0008006" key="3">
    <source>
        <dbReference type="Google" id="ProtNLM"/>
    </source>
</evidence>
<sequence>MMTNSVSNYHSLVVVLQPRFYKKHSKEDWQDNYPPTSRFDYLGGNHNLAARYRITRSHPGDYDELLQVNCIVYIGLTKSEATLIAHYDNADALIRRKYSFAQQIEYYHKQFLERGDEPTHELRRRLTIETQVIGPGQTVESKMLSTEAYFQIAFREGPLWEVQHALFKKYKKKENTKKKGKKADGEAKEKLHEYATEKRISQYHSLFKDVMVR</sequence>
<keyword evidence="2" id="KW-1185">Reference proteome</keyword>
<name>A0ABD3ID99_9MARC</name>
<gene>
    <name evidence="1" type="ORF">R1sor_017506</name>
</gene>
<organism evidence="1 2">
    <name type="scientific">Riccia sorocarpa</name>
    <dbReference type="NCBI Taxonomy" id="122646"/>
    <lineage>
        <taxon>Eukaryota</taxon>
        <taxon>Viridiplantae</taxon>
        <taxon>Streptophyta</taxon>
        <taxon>Embryophyta</taxon>
        <taxon>Marchantiophyta</taxon>
        <taxon>Marchantiopsida</taxon>
        <taxon>Marchantiidae</taxon>
        <taxon>Marchantiales</taxon>
        <taxon>Ricciaceae</taxon>
        <taxon>Riccia</taxon>
    </lineage>
</organism>
<protein>
    <recommendedName>
        <fullName evidence="3">GIY-YIG homing endonuclease</fullName>
    </recommendedName>
</protein>